<evidence type="ECO:0000256" key="1">
    <source>
        <dbReference type="SAM" id="MobiDB-lite"/>
    </source>
</evidence>
<name>A0A067NY36_PLEO1</name>
<proteinExistence type="predicted"/>
<organism evidence="2 3">
    <name type="scientific">Pleurotus ostreatus (strain PC15)</name>
    <name type="common">Oyster mushroom</name>
    <dbReference type="NCBI Taxonomy" id="1137138"/>
    <lineage>
        <taxon>Eukaryota</taxon>
        <taxon>Fungi</taxon>
        <taxon>Dikarya</taxon>
        <taxon>Basidiomycota</taxon>
        <taxon>Agaricomycotina</taxon>
        <taxon>Agaricomycetes</taxon>
        <taxon>Agaricomycetidae</taxon>
        <taxon>Agaricales</taxon>
        <taxon>Pleurotineae</taxon>
        <taxon>Pleurotaceae</taxon>
        <taxon>Pleurotus</taxon>
    </lineage>
</organism>
<dbReference type="HOGENOM" id="CLU_2961847_0_0_1"/>
<sequence length="59" mass="6279">MAHRRSYGMPPSPVEVADGIRVSGVSSAVTQQANGRLERFPLDHDPGLALDSCTTSALR</sequence>
<evidence type="ECO:0000313" key="2">
    <source>
        <dbReference type="EMBL" id="KDQ28541.1"/>
    </source>
</evidence>
<dbReference type="AlphaFoldDB" id="A0A067NY36"/>
<reference evidence="3" key="1">
    <citation type="journal article" date="2014" name="Proc. Natl. Acad. Sci. U.S.A.">
        <title>Extensive sampling of basidiomycete genomes demonstrates inadequacy of the white-rot/brown-rot paradigm for wood decay fungi.</title>
        <authorList>
            <person name="Riley R."/>
            <person name="Salamov A.A."/>
            <person name="Brown D.W."/>
            <person name="Nagy L.G."/>
            <person name="Floudas D."/>
            <person name="Held B.W."/>
            <person name="Levasseur A."/>
            <person name="Lombard V."/>
            <person name="Morin E."/>
            <person name="Otillar R."/>
            <person name="Lindquist E.A."/>
            <person name="Sun H."/>
            <person name="LaButti K.M."/>
            <person name="Schmutz J."/>
            <person name="Jabbour D."/>
            <person name="Luo H."/>
            <person name="Baker S.E."/>
            <person name="Pisabarro A.G."/>
            <person name="Walton J.D."/>
            <person name="Blanchette R.A."/>
            <person name="Henrissat B."/>
            <person name="Martin F."/>
            <person name="Cullen D."/>
            <person name="Hibbett D.S."/>
            <person name="Grigoriev I.V."/>
        </authorList>
    </citation>
    <scope>NUCLEOTIDE SEQUENCE [LARGE SCALE GENOMIC DNA]</scope>
    <source>
        <strain evidence="3">PC15</strain>
    </source>
</reference>
<gene>
    <name evidence="2" type="ORF">PLEOSDRAFT_1102588</name>
</gene>
<feature type="region of interest" description="Disordered" evidence="1">
    <location>
        <begin position="40"/>
        <end position="59"/>
    </location>
</feature>
<dbReference type="Proteomes" id="UP000027073">
    <property type="component" value="Unassembled WGS sequence"/>
</dbReference>
<dbReference type="VEuPathDB" id="FungiDB:PLEOSDRAFT_1102588"/>
<accession>A0A067NY36</accession>
<dbReference type="EMBL" id="KL198007">
    <property type="protein sequence ID" value="KDQ28541.1"/>
    <property type="molecule type" value="Genomic_DNA"/>
</dbReference>
<evidence type="ECO:0000313" key="3">
    <source>
        <dbReference type="Proteomes" id="UP000027073"/>
    </source>
</evidence>
<protein>
    <submittedName>
        <fullName evidence="2">Uncharacterized protein</fullName>
    </submittedName>
</protein>
<dbReference type="InParanoid" id="A0A067NY36"/>